<protein>
    <submittedName>
        <fullName evidence="1">Uncharacterized protein</fullName>
    </submittedName>
</protein>
<dbReference type="EMBL" id="BKZW01000004">
    <property type="protein sequence ID" value="GER91669.1"/>
    <property type="molecule type" value="Genomic_DNA"/>
</dbReference>
<organism evidence="1 2">
    <name type="scientific">Dictyobacter vulcani</name>
    <dbReference type="NCBI Taxonomy" id="2607529"/>
    <lineage>
        <taxon>Bacteria</taxon>
        <taxon>Bacillati</taxon>
        <taxon>Chloroflexota</taxon>
        <taxon>Ktedonobacteria</taxon>
        <taxon>Ktedonobacterales</taxon>
        <taxon>Dictyobacteraceae</taxon>
        <taxon>Dictyobacter</taxon>
    </lineage>
</organism>
<proteinExistence type="predicted"/>
<evidence type="ECO:0000313" key="2">
    <source>
        <dbReference type="Proteomes" id="UP000326912"/>
    </source>
</evidence>
<evidence type="ECO:0000313" key="1">
    <source>
        <dbReference type="EMBL" id="GER91669.1"/>
    </source>
</evidence>
<reference evidence="1 2" key="1">
    <citation type="submission" date="2019-10" db="EMBL/GenBank/DDBJ databases">
        <title>Dictyobacter vulcani sp. nov., within the class Ktedonobacteria, isolated from soil of volcanic Mt. Zao.</title>
        <authorList>
            <person name="Zheng Y."/>
            <person name="Wang C.M."/>
            <person name="Sakai Y."/>
            <person name="Abe K."/>
            <person name="Yokota A."/>
            <person name="Yabe S."/>
        </authorList>
    </citation>
    <scope>NUCLEOTIDE SEQUENCE [LARGE SCALE GENOMIC DNA]</scope>
    <source>
        <strain evidence="1 2">W12</strain>
    </source>
</reference>
<dbReference type="AlphaFoldDB" id="A0A5J4L028"/>
<name>A0A5J4L028_9CHLR</name>
<dbReference type="Proteomes" id="UP000326912">
    <property type="component" value="Unassembled WGS sequence"/>
</dbReference>
<accession>A0A5J4L028</accession>
<sequence length="82" mass="9486">MRAITKLQLLRLKSDIASEHIAEHATANNKMLAITLKVETPGTSALLGRECLVELLNHRLWLFQRRIPEMDLVASELRHSWW</sequence>
<comment type="caution">
    <text evidence="1">The sequence shown here is derived from an EMBL/GenBank/DDBJ whole genome shotgun (WGS) entry which is preliminary data.</text>
</comment>
<gene>
    <name evidence="1" type="ORF">KDW_58310</name>
</gene>
<keyword evidence="2" id="KW-1185">Reference proteome</keyword>